<dbReference type="RefSeq" id="WP_186910996.1">
    <property type="nucleotide sequence ID" value="NZ_JACOFV010000002.1"/>
</dbReference>
<sequence>MQPAAGVAVYSVWQIPQGIKLGSAYRQAAEWIRGQEAFPCCYHSNINHLNSTSSAAYFALLQRIYPNDDGEPAMMTRITAMNGLE</sequence>
<dbReference type="EMBL" id="JACOFV010000002">
    <property type="protein sequence ID" value="MBC3861049.1"/>
    <property type="molecule type" value="Genomic_DNA"/>
</dbReference>
<dbReference type="Proteomes" id="UP000634011">
    <property type="component" value="Unassembled WGS sequence"/>
</dbReference>
<keyword evidence="2" id="KW-1185">Reference proteome</keyword>
<reference evidence="1" key="1">
    <citation type="submission" date="2020-08" db="EMBL/GenBank/DDBJ databases">
        <title>Novel species isolated from subtropical streams in China.</title>
        <authorList>
            <person name="Lu H."/>
        </authorList>
    </citation>
    <scope>NUCLEOTIDE SEQUENCE</scope>
    <source>
        <strain evidence="1">KACC 12607</strain>
    </source>
</reference>
<comment type="caution">
    <text evidence="1">The sequence shown here is derived from an EMBL/GenBank/DDBJ whole genome shotgun (WGS) entry which is preliminary data.</text>
</comment>
<accession>A0A923HHW1</accession>
<evidence type="ECO:0000313" key="2">
    <source>
        <dbReference type="Proteomes" id="UP000634011"/>
    </source>
</evidence>
<dbReference type="AlphaFoldDB" id="A0A923HHW1"/>
<protein>
    <submittedName>
        <fullName evidence="1">Uncharacterized protein</fullName>
    </submittedName>
</protein>
<name>A0A923HHW1_9BURK</name>
<proteinExistence type="predicted"/>
<evidence type="ECO:0000313" key="1">
    <source>
        <dbReference type="EMBL" id="MBC3861049.1"/>
    </source>
</evidence>
<gene>
    <name evidence="1" type="ORF">H8K32_02970</name>
</gene>
<organism evidence="1 2">
    <name type="scientific">Undibacterium jejuense</name>
    <dbReference type="NCBI Taxonomy" id="1344949"/>
    <lineage>
        <taxon>Bacteria</taxon>
        <taxon>Pseudomonadati</taxon>
        <taxon>Pseudomonadota</taxon>
        <taxon>Betaproteobacteria</taxon>
        <taxon>Burkholderiales</taxon>
        <taxon>Oxalobacteraceae</taxon>
        <taxon>Undibacterium</taxon>
    </lineage>
</organism>